<dbReference type="InterPro" id="IPR023485">
    <property type="entry name" value="Ptyr_pPase"/>
</dbReference>
<organism evidence="9 10">
    <name type="scientific">Neocallimastix californiae</name>
    <dbReference type="NCBI Taxonomy" id="1754190"/>
    <lineage>
        <taxon>Eukaryota</taxon>
        <taxon>Fungi</taxon>
        <taxon>Fungi incertae sedis</taxon>
        <taxon>Chytridiomycota</taxon>
        <taxon>Chytridiomycota incertae sedis</taxon>
        <taxon>Neocallimastigomycetes</taxon>
        <taxon>Neocallimastigales</taxon>
        <taxon>Neocallimastigaceae</taxon>
        <taxon>Neocallimastix</taxon>
    </lineage>
</organism>
<feature type="domain" description="Phosphotyrosine protein phosphatase I" evidence="8">
    <location>
        <begin position="8"/>
        <end position="158"/>
    </location>
</feature>
<dbReference type="EMBL" id="MCOG01000108">
    <property type="protein sequence ID" value="ORY46255.1"/>
    <property type="molecule type" value="Genomic_DNA"/>
</dbReference>
<dbReference type="PRINTS" id="PR00719">
    <property type="entry name" value="LMWPTPASE"/>
</dbReference>
<evidence type="ECO:0000256" key="7">
    <source>
        <dbReference type="PIRSR" id="PIRSR617867-1"/>
    </source>
</evidence>
<dbReference type="OrthoDB" id="3388at2759"/>
<evidence type="ECO:0000256" key="3">
    <source>
        <dbReference type="ARBA" id="ARBA00022490"/>
    </source>
</evidence>
<dbReference type="Pfam" id="PF01451">
    <property type="entry name" value="LMWPc"/>
    <property type="match status" value="1"/>
</dbReference>
<dbReference type="InterPro" id="IPR036196">
    <property type="entry name" value="Ptyr_pPase_sf"/>
</dbReference>
<dbReference type="CDD" id="cd16343">
    <property type="entry name" value="LMWPTP"/>
    <property type="match status" value="1"/>
</dbReference>
<evidence type="ECO:0000256" key="1">
    <source>
        <dbReference type="ARBA" id="ARBA00004496"/>
    </source>
</evidence>
<evidence type="ECO:0000256" key="4">
    <source>
        <dbReference type="ARBA" id="ARBA00022801"/>
    </source>
</evidence>
<comment type="catalytic activity">
    <reaction evidence="6">
        <text>O-phospho-L-tyrosyl-[protein] + H2O = L-tyrosyl-[protein] + phosphate</text>
        <dbReference type="Rhea" id="RHEA:10684"/>
        <dbReference type="Rhea" id="RHEA-COMP:10136"/>
        <dbReference type="Rhea" id="RHEA-COMP:20101"/>
        <dbReference type="ChEBI" id="CHEBI:15377"/>
        <dbReference type="ChEBI" id="CHEBI:43474"/>
        <dbReference type="ChEBI" id="CHEBI:46858"/>
        <dbReference type="ChEBI" id="CHEBI:61978"/>
        <dbReference type="EC" id="3.1.3.48"/>
    </reaction>
</comment>
<dbReference type="FunFam" id="3.40.50.2300:FF:000105">
    <property type="entry name" value="Low molecular weight phosphotyrosine protein"/>
    <property type="match status" value="1"/>
</dbReference>
<dbReference type="PANTHER" id="PTHR11717">
    <property type="entry name" value="LOW MOLECULAR WEIGHT PROTEIN TYROSINE PHOSPHATASE"/>
    <property type="match status" value="1"/>
</dbReference>
<dbReference type="Proteomes" id="UP000193920">
    <property type="component" value="Unassembled WGS sequence"/>
</dbReference>
<evidence type="ECO:0000256" key="6">
    <source>
        <dbReference type="ARBA" id="ARBA00051722"/>
    </source>
</evidence>
<comment type="similarity">
    <text evidence="2">Belongs to the low molecular weight phosphotyrosine protein phosphatase family.</text>
</comment>
<proteinExistence type="inferred from homology"/>
<dbReference type="InterPro" id="IPR050438">
    <property type="entry name" value="LMW_PTPase"/>
</dbReference>
<dbReference type="STRING" id="1754190.A0A1Y2CIW4"/>
<comment type="caution">
    <text evidence="9">The sequence shown here is derived from an EMBL/GenBank/DDBJ whole genome shotgun (WGS) entry which is preliminary data.</text>
</comment>
<dbReference type="PANTHER" id="PTHR11717:SF7">
    <property type="entry name" value="LOW MOLECULAR WEIGHT PHOSPHOTYROSINE PROTEIN PHOSPHATASE"/>
    <property type="match status" value="1"/>
</dbReference>
<feature type="active site" evidence="7">
    <location>
        <position position="20"/>
    </location>
</feature>
<evidence type="ECO:0000313" key="10">
    <source>
        <dbReference type="Proteomes" id="UP000193920"/>
    </source>
</evidence>
<evidence type="ECO:0000256" key="5">
    <source>
        <dbReference type="ARBA" id="ARBA00022912"/>
    </source>
</evidence>
<evidence type="ECO:0000256" key="2">
    <source>
        <dbReference type="ARBA" id="ARBA00011063"/>
    </source>
</evidence>
<evidence type="ECO:0000313" key="9">
    <source>
        <dbReference type="EMBL" id="ORY46255.1"/>
    </source>
</evidence>
<dbReference type="InterPro" id="IPR017867">
    <property type="entry name" value="Tyr_phospatase_low_mol_wt"/>
</dbReference>
<keyword evidence="10" id="KW-1185">Reference proteome</keyword>
<keyword evidence="5" id="KW-0904">Protein phosphatase</keyword>
<dbReference type="AlphaFoldDB" id="A0A1Y2CIW4"/>
<dbReference type="Gene3D" id="3.40.50.2300">
    <property type="match status" value="1"/>
</dbReference>
<name>A0A1Y2CIW4_9FUNG</name>
<feature type="active site" description="Nucleophile" evidence="7">
    <location>
        <position position="14"/>
    </location>
</feature>
<dbReference type="SUPFAM" id="SSF52788">
    <property type="entry name" value="Phosphotyrosine protein phosphatases I"/>
    <property type="match status" value="1"/>
</dbReference>
<feature type="active site" description="Proton donor" evidence="7">
    <location>
        <position position="131"/>
    </location>
</feature>
<keyword evidence="4" id="KW-0378">Hydrolase</keyword>
<comment type="subcellular location">
    <subcellularLocation>
        <location evidence="1">Cytoplasm</location>
    </subcellularLocation>
</comment>
<accession>A0A1Y2CIW4</accession>
<dbReference type="GO" id="GO:0004725">
    <property type="term" value="F:protein tyrosine phosphatase activity"/>
    <property type="evidence" value="ECO:0007669"/>
    <property type="project" value="UniProtKB-EC"/>
</dbReference>
<protein>
    <submittedName>
        <fullName evidence="9">Phosphotyrosine protein phosphatases I</fullName>
    </submittedName>
</protein>
<dbReference type="GO" id="GO:0005737">
    <property type="term" value="C:cytoplasm"/>
    <property type="evidence" value="ECO:0007669"/>
    <property type="project" value="UniProtKB-SubCell"/>
</dbReference>
<dbReference type="SMART" id="SM00226">
    <property type="entry name" value="LMWPc"/>
    <property type="match status" value="1"/>
</dbReference>
<keyword evidence="3" id="KW-0963">Cytoplasm</keyword>
<evidence type="ECO:0000259" key="8">
    <source>
        <dbReference type="SMART" id="SM00226"/>
    </source>
</evidence>
<gene>
    <name evidence="9" type="ORF">LY90DRAFT_671336</name>
</gene>
<reference evidence="9 10" key="1">
    <citation type="submission" date="2016-08" db="EMBL/GenBank/DDBJ databases">
        <title>A Parts List for Fungal Cellulosomes Revealed by Comparative Genomics.</title>
        <authorList>
            <consortium name="DOE Joint Genome Institute"/>
            <person name="Haitjema C.H."/>
            <person name="Gilmore S.P."/>
            <person name="Henske J.K."/>
            <person name="Solomon K.V."/>
            <person name="De Groot R."/>
            <person name="Kuo A."/>
            <person name="Mondo S.J."/>
            <person name="Salamov A.A."/>
            <person name="Labutti K."/>
            <person name="Zhao Z."/>
            <person name="Chiniquy J."/>
            <person name="Barry K."/>
            <person name="Brewer H.M."/>
            <person name="Purvine S.O."/>
            <person name="Wright A.T."/>
            <person name="Boxma B."/>
            <person name="Van Alen T."/>
            <person name="Hackstein J.H."/>
            <person name="Baker S.E."/>
            <person name="Grigoriev I.V."/>
            <person name="O'Malley M.A."/>
        </authorList>
    </citation>
    <scope>NUCLEOTIDE SEQUENCE [LARGE SCALE GENOMIC DNA]</scope>
    <source>
        <strain evidence="9 10">G1</strain>
    </source>
</reference>
<sequence length="164" mass="18879">MNGSRKRIGVLFACLGNVCRSPMAEAVFIHEVTQRHLENKFLIDSCGTASKGFQFGRKPDSRTLSVCKNNNININHCSRRIITEDFYRYDYIFGMDSKNFENLMKLAPENARAKIQLFSEYDPEHETEIIDPFFSKGIDSFNHTFEQVTRCSLGFLDYLGLTNN</sequence>